<dbReference type="EMBL" id="CM003380">
    <property type="protein sequence ID" value="KOM55342.1"/>
    <property type="molecule type" value="Genomic_DNA"/>
</dbReference>
<feature type="region of interest" description="Disordered" evidence="1">
    <location>
        <begin position="32"/>
        <end position="56"/>
    </location>
</feature>
<evidence type="ECO:0000313" key="3">
    <source>
        <dbReference type="Proteomes" id="UP000053144"/>
    </source>
</evidence>
<protein>
    <submittedName>
        <fullName evidence="2">Uncharacterized protein</fullName>
    </submittedName>
</protein>
<evidence type="ECO:0000256" key="1">
    <source>
        <dbReference type="SAM" id="MobiDB-lite"/>
    </source>
</evidence>
<dbReference type="AlphaFoldDB" id="A0A0L9VK95"/>
<name>A0A0L9VK95_PHAAN</name>
<sequence length="81" mass="9098">MDTIGTTVARVAGDAKEEEEFDGLRCVLLDEANDGNAMHESRDEDRAETGDEHDEDVPHLAVNQIQVMNKYFLSVNNQYVD</sequence>
<dbReference type="Proteomes" id="UP000053144">
    <property type="component" value="Chromosome 10"/>
</dbReference>
<accession>A0A0L9VK95</accession>
<dbReference type="Gramene" id="KOM55342">
    <property type="protein sequence ID" value="KOM55342"/>
    <property type="gene ID" value="LR48_Vigan10g123400"/>
</dbReference>
<gene>
    <name evidence="2" type="ORF">LR48_Vigan10g123400</name>
</gene>
<evidence type="ECO:0000313" key="2">
    <source>
        <dbReference type="EMBL" id="KOM55342.1"/>
    </source>
</evidence>
<proteinExistence type="predicted"/>
<reference evidence="3" key="1">
    <citation type="journal article" date="2015" name="Proc. Natl. Acad. Sci. U.S.A.">
        <title>Genome sequencing of adzuki bean (Vigna angularis) provides insight into high starch and low fat accumulation and domestication.</title>
        <authorList>
            <person name="Yang K."/>
            <person name="Tian Z."/>
            <person name="Chen C."/>
            <person name="Luo L."/>
            <person name="Zhao B."/>
            <person name="Wang Z."/>
            <person name="Yu L."/>
            <person name="Li Y."/>
            <person name="Sun Y."/>
            <person name="Li W."/>
            <person name="Chen Y."/>
            <person name="Li Y."/>
            <person name="Zhang Y."/>
            <person name="Ai D."/>
            <person name="Zhao J."/>
            <person name="Shang C."/>
            <person name="Ma Y."/>
            <person name="Wu B."/>
            <person name="Wang M."/>
            <person name="Gao L."/>
            <person name="Sun D."/>
            <person name="Zhang P."/>
            <person name="Guo F."/>
            <person name="Wang W."/>
            <person name="Li Y."/>
            <person name="Wang J."/>
            <person name="Varshney R.K."/>
            <person name="Wang J."/>
            <person name="Ling H.Q."/>
            <person name="Wan P."/>
        </authorList>
    </citation>
    <scope>NUCLEOTIDE SEQUENCE</scope>
    <source>
        <strain evidence="3">cv. Jingnong 6</strain>
    </source>
</reference>
<feature type="compositionally biased region" description="Basic and acidic residues" evidence="1">
    <location>
        <begin position="37"/>
        <end position="50"/>
    </location>
</feature>
<organism evidence="2 3">
    <name type="scientific">Phaseolus angularis</name>
    <name type="common">Azuki bean</name>
    <name type="synonym">Vigna angularis</name>
    <dbReference type="NCBI Taxonomy" id="3914"/>
    <lineage>
        <taxon>Eukaryota</taxon>
        <taxon>Viridiplantae</taxon>
        <taxon>Streptophyta</taxon>
        <taxon>Embryophyta</taxon>
        <taxon>Tracheophyta</taxon>
        <taxon>Spermatophyta</taxon>
        <taxon>Magnoliopsida</taxon>
        <taxon>eudicotyledons</taxon>
        <taxon>Gunneridae</taxon>
        <taxon>Pentapetalae</taxon>
        <taxon>rosids</taxon>
        <taxon>fabids</taxon>
        <taxon>Fabales</taxon>
        <taxon>Fabaceae</taxon>
        <taxon>Papilionoideae</taxon>
        <taxon>50 kb inversion clade</taxon>
        <taxon>NPAAA clade</taxon>
        <taxon>indigoferoid/millettioid clade</taxon>
        <taxon>Phaseoleae</taxon>
        <taxon>Vigna</taxon>
    </lineage>
</organism>